<evidence type="ECO:0000313" key="2">
    <source>
        <dbReference type="Proteomes" id="UP001500368"/>
    </source>
</evidence>
<reference evidence="2" key="1">
    <citation type="journal article" date="2019" name="Int. J. Syst. Evol. Microbiol.">
        <title>The Global Catalogue of Microorganisms (GCM) 10K type strain sequencing project: providing services to taxonomists for standard genome sequencing and annotation.</title>
        <authorList>
            <consortium name="The Broad Institute Genomics Platform"/>
            <consortium name="The Broad Institute Genome Sequencing Center for Infectious Disease"/>
            <person name="Wu L."/>
            <person name="Ma J."/>
        </authorList>
    </citation>
    <scope>NUCLEOTIDE SEQUENCE [LARGE SCALE GENOMIC DNA]</scope>
    <source>
        <strain evidence="2">JCM 19129</strain>
    </source>
</reference>
<sequence length="104" mass="11331">MSGRHSLVEIARVYNTTAAMGYPARAEVQGRFRMSARTAQKHIKEAHQRGLIPMIQRQPHQKIINVADALDVTPAQLAAAIQRFAGGHLSIQNHSLVPETAGAV</sequence>
<proteinExistence type="predicted"/>
<gene>
    <name evidence="1" type="ORF">GCM10025790_08570</name>
</gene>
<protein>
    <recommendedName>
        <fullName evidence="3">LexA repressor DNA-binding domain-containing protein</fullName>
    </recommendedName>
</protein>
<dbReference type="Proteomes" id="UP001500368">
    <property type="component" value="Unassembled WGS sequence"/>
</dbReference>
<accession>A0ABP9FWH5</accession>
<evidence type="ECO:0000313" key="1">
    <source>
        <dbReference type="EMBL" id="GAA4915820.1"/>
    </source>
</evidence>
<name>A0ABP9FWH5_9MICC</name>
<dbReference type="RefSeq" id="WP_345476841.1">
    <property type="nucleotide sequence ID" value="NZ_BAABLW010000005.1"/>
</dbReference>
<evidence type="ECO:0008006" key="3">
    <source>
        <dbReference type="Google" id="ProtNLM"/>
    </source>
</evidence>
<comment type="caution">
    <text evidence="1">The sequence shown here is derived from an EMBL/GenBank/DDBJ whole genome shotgun (WGS) entry which is preliminary data.</text>
</comment>
<dbReference type="EMBL" id="BAABLW010000005">
    <property type="protein sequence ID" value="GAA4915820.1"/>
    <property type="molecule type" value="Genomic_DNA"/>
</dbReference>
<keyword evidence="2" id="KW-1185">Reference proteome</keyword>
<organism evidence="1 2">
    <name type="scientific">Nesterenkonia rhizosphaerae</name>
    <dbReference type="NCBI Taxonomy" id="1348272"/>
    <lineage>
        <taxon>Bacteria</taxon>
        <taxon>Bacillati</taxon>
        <taxon>Actinomycetota</taxon>
        <taxon>Actinomycetes</taxon>
        <taxon>Micrococcales</taxon>
        <taxon>Micrococcaceae</taxon>
        <taxon>Nesterenkonia</taxon>
    </lineage>
</organism>